<reference evidence="1" key="1">
    <citation type="submission" date="2021-03" db="EMBL/GenBank/DDBJ databases">
        <title>Draft genome sequence of rust myrtle Austropuccinia psidii MF-1, a brazilian biotype.</title>
        <authorList>
            <person name="Quecine M.C."/>
            <person name="Pachon D.M.R."/>
            <person name="Bonatelli M.L."/>
            <person name="Correr F.H."/>
            <person name="Franceschini L.M."/>
            <person name="Leite T.F."/>
            <person name="Margarido G.R.A."/>
            <person name="Almeida C.A."/>
            <person name="Ferrarezi J.A."/>
            <person name="Labate C.A."/>
        </authorList>
    </citation>
    <scope>NUCLEOTIDE SEQUENCE</scope>
    <source>
        <strain evidence="1">MF-1</strain>
    </source>
</reference>
<organism evidence="1 2">
    <name type="scientific">Austropuccinia psidii MF-1</name>
    <dbReference type="NCBI Taxonomy" id="1389203"/>
    <lineage>
        <taxon>Eukaryota</taxon>
        <taxon>Fungi</taxon>
        <taxon>Dikarya</taxon>
        <taxon>Basidiomycota</taxon>
        <taxon>Pucciniomycotina</taxon>
        <taxon>Pucciniomycetes</taxon>
        <taxon>Pucciniales</taxon>
        <taxon>Sphaerophragmiaceae</taxon>
        <taxon>Austropuccinia</taxon>
    </lineage>
</organism>
<dbReference type="EMBL" id="AVOT02003933">
    <property type="protein sequence ID" value="MBW0474951.1"/>
    <property type="molecule type" value="Genomic_DNA"/>
</dbReference>
<dbReference type="Proteomes" id="UP000765509">
    <property type="component" value="Unassembled WGS sequence"/>
</dbReference>
<gene>
    <name evidence="1" type="ORF">O181_014666</name>
</gene>
<sequence length="202" mass="22891">MDQCWRPIHTDGRPIYSSSEVPICRINNQGVVKRIRILDSPTNPDAEGSAELDGEEVEVVNKLIGHLSSTFPTKPPAKKLHSKVILSIPRNFQPVLPTVPSSIPPPSPNPSTYRAALASQIRPSPIPQPRPSPVLTSQKLKPVDIISRRREEWSPFPFPDAQVFQTRNHWTIRITREDPNVVNEGQYSVARPFRRFNRKWGE</sequence>
<accession>A0A9Q3C258</accession>
<dbReference type="AlphaFoldDB" id="A0A9Q3C258"/>
<proteinExistence type="predicted"/>
<comment type="caution">
    <text evidence="1">The sequence shown here is derived from an EMBL/GenBank/DDBJ whole genome shotgun (WGS) entry which is preliminary data.</text>
</comment>
<name>A0A9Q3C258_9BASI</name>
<protein>
    <submittedName>
        <fullName evidence="1">Uncharacterized protein</fullName>
    </submittedName>
</protein>
<keyword evidence="2" id="KW-1185">Reference proteome</keyword>
<evidence type="ECO:0000313" key="1">
    <source>
        <dbReference type="EMBL" id="MBW0474951.1"/>
    </source>
</evidence>
<evidence type="ECO:0000313" key="2">
    <source>
        <dbReference type="Proteomes" id="UP000765509"/>
    </source>
</evidence>